<dbReference type="Proteomes" id="UP001229421">
    <property type="component" value="Unassembled WGS sequence"/>
</dbReference>
<evidence type="ECO:0000256" key="1">
    <source>
        <dbReference type="ARBA" id="ARBA00005771"/>
    </source>
</evidence>
<name>A0AAD8KMP0_TARER</name>
<dbReference type="AlphaFoldDB" id="A0AAD8KMP0"/>
<sequence length="112" mass="13047">MEAKKTQFVSMNEIKEMIKTLPQHTCSWMKGISTLYKYQGFWGHQKFLEGAIFTQQITFNARPNDVFLCNYPKSGKTWLKALNLAIITRERFDESTSPLLTTLPHKCIPFLE</sequence>
<gene>
    <name evidence="5" type="ORF">QVD17_25465</name>
</gene>
<evidence type="ECO:0000313" key="5">
    <source>
        <dbReference type="EMBL" id="KAK1422380.1"/>
    </source>
</evidence>
<organism evidence="5 6">
    <name type="scientific">Tagetes erecta</name>
    <name type="common">African marigold</name>
    <dbReference type="NCBI Taxonomy" id="13708"/>
    <lineage>
        <taxon>Eukaryota</taxon>
        <taxon>Viridiplantae</taxon>
        <taxon>Streptophyta</taxon>
        <taxon>Embryophyta</taxon>
        <taxon>Tracheophyta</taxon>
        <taxon>Spermatophyta</taxon>
        <taxon>Magnoliopsida</taxon>
        <taxon>eudicotyledons</taxon>
        <taxon>Gunneridae</taxon>
        <taxon>Pentapetalae</taxon>
        <taxon>asterids</taxon>
        <taxon>campanulids</taxon>
        <taxon>Asterales</taxon>
        <taxon>Asteraceae</taxon>
        <taxon>Asteroideae</taxon>
        <taxon>Heliantheae alliance</taxon>
        <taxon>Tageteae</taxon>
        <taxon>Tagetes</taxon>
    </lineage>
</organism>
<accession>A0AAD8KMP0</accession>
<comment type="similarity">
    <text evidence="1 3">Belongs to the sulfotransferase 1 family.</text>
</comment>
<dbReference type="InterPro" id="IPR000863">
    <property type="entry name" value="Sulfotransferase_dom"/>
</dbReference>
<keyword evidence="6" id="KW-1185">Reference proteome</keyword>
<proteinExistence type="inferred from homology"/>
<feature type="domain" description="Sulfotransferase" evidence="4">
    <location>
        <begin position="63"/>
        <end position="112"/>
    </location>
</feature>
<reference evidence="5" key="1">
    <citation type="journal article" date="2023" name="bioRxiv">
        <title>Improved chromosome-level genome assembly for marigold (Tagetes erecta).</title>
        <authorList>
            <person name="Jiang F."/>
            <person name="Yuan L."/>
            <person name="Wang S."/>
            <person name="Wang H."/>
            <person name="Xu D."/>
            <person name="Wang A."/>
            <person name="Fan W."/>
        </authorList>
    </citation>
    <scope>NUCLEOTIDE SEQUENCE</scope>
    <source>
        <strain evidence="5">WSJ</strain>
        <tissue evidence="5">Leaf</tissue>
    </source>
</reference>
<dbReference type="SUPFAM" id="SSF52540">
    <property type="entry name" value="P-loop containing nucleoside triphosphate hydrolases"/>
    <property type="match status" value="1"/>
</dbReference>
<evidence type="ECO:0000259" key="4">
    <source>
        <dbReference type="Pfam" id="PF00685"/>
    </source>
</evidence>
<dbReference type="EMBL" id="JAUHHV010000006">
    <property type="protein sequence ID" value="KAK1422380.1"/>
    <property type="molecule type" value="Genomic_DNA"/>
</dbReference>
<keyword evidence="2 3" id="KW-0808">Transferase</keyword>
<dbReference type="EC" id="2.8.2.-" evidence="3"/>
<evidence type="ECO:0000313" key="6">
    <source>
        <dbReference type="Proteomes" id="UP001229421"/>
    </source>
</evidence>
<protein>
    <recommendedName>
        <fullName evidence="3">Sulfotransferase</fullName>
        <ecNumber evidence="3">2.8.2.-</ecNumber>
    </recommendedName>
</protein>
<evidence type="ECO:0000256" key="3">
    <source>
        <dbReference type="RuleBase" id="RU361155"/>
    </source>
</evidence>
<comment type="caution">
    <text evidence="5">The sequence shown here is derived from an EMBL/GenBank/DDBJ whole genome shotgun (WGS) entry which is preliminary data.</text>
</comment>
<evidence type="ECO:0000256" key="2">
    <source>
        <dbReference type="ARBA" id="ARBA00022679"/>
    </source>
</evidence>
<dbReference type="PANTHER" id="PTHR11783">
    <property type="entry name" value="SULFOTRANSFERASE SULT"/>
    <property type="match status" value="1"/>
</dbReference>
<dbReference type="Pfam" id="PF00685">
    <property type="entry name" value="Sulfotransfer_1"/>
    <property type="match status" value="1"/>
</dbReference>
<dbReference type="GO" id="GO:0008146">
    <property type="term" value="F:sulfotransferase activity"/>
    <property type="evidence" value="ECO:0007669"/>
    <property type="project" value="InterPro"/>
</dbReference>
<dbReference type="Gene3D" id="3.40.50.300">
    <property type="entry name" value="P-loop containing nucleotide triphosphate hydrolases"/>
    <property type="match status" value="1"/>
</dbReference>
<dbReference type="InterPro" id="IPR027417">
    <property type="entry name" value="P-loop_NTPase"/>
</dbReference>